<evidence type="ECO:0000313" key="2">
    <source>
        <dbReference type="Proteomes" id="UP001303647"/>
    </source>
</evidence>
<comment type="caution">
    <text evidence="1">The sequence shown here is derived from an EMBL/GenBank/DDBJ whole genome shotgun (WGS) entry which is preliminary data.</text>
</comment>
<accession>A0AAN7D185</accession>
<reference evidence="1" key="1">
    <citation type="journal article" date="2023" name="Mol. Phylogenet. Evol.">
        <title>Genome-scale phylogeny and comparative genomics of the fungal order Sordariales.</title>
        <authorList>
            <person name="Hensen N."/>
            <person name="Bonometti L."/>
            <person name="Westerberg I."/>
            <person name="Brannstrom I.O."/>
            <person name="Guillou S."/>
            <person name="Cros-Aarteil S."/>
            <person name="Calhoun S."/>
            <person name="Haridas S."/>
            <person name="Kuo A."/>
            <person name="Mondo S."/>
            <person name="Pangilinan J."/>
            <person name="Riley R."/>
            <person name="LaButti K."/>
            <person name="Andreopoulos B."/>
            <person name="Lipzen A."/>
            <person name="Chen C."/>
            <person name="Yan M."/>
            <person name="Daum C."/>
            <person name="Ng V."/>
            <person name="Clum A."/>
            <person name="Steindorff A."/>
            <person name="Ohm R.A."/>
            <person name="Martin F."/>
            <person name="Silar P."/>
            <person name="Natvig D.O."/>
            <person name="Lalanne C."/>
            <person name="Gautier V."/>
            <person name="Ament-Velasquez S.L."/>
            <person name="Kruys A."/>
            <person name="Hutchinson M.I."/>
            <person name="Powell A.J."/>
            <person name="Barry K."/>
            <person name="Miller A.N."/>
            <person name="Grigoriev I.V."/>
            <person name="Debuchy R."/>
            <person name="Gladieux P."/>
            <person name="Hiltunen Thoren M."/>
            <person name="Johannesson H."/>
        </authorList>
    </citation>
    <scope>NUCLEOTIDE SEQUENCE</scope>
    <source>
        <strain evidence="1">CBS 359.72</strain>
    </source>
</reference>
<name>A0AAN7D185_9PEZI</name>
<organism evidence="1 2">
    <name type="scientific">Corynascus novoguineensis</name>
    <dbReference type="NCBI Taxonomy" id="1126955"/>
    <lineage>
        <taxon>Eukaryota</taxon>
        <taxon>Fungi</taxon>
        <taxon>Dikarya</taxon>
        <taxon>Ascomycota</taxon>
        <taxon>Pezizomycotina</taxon>
        <taxon>Sordariomycetes</taxon>
        <taxon>Sordariomycetidae</taxon>
        <taxon>Sordariales</taxon>
        <taxon>Chaetomiaceae</taxon>
        <taxon>Corynascus</taxon>
    </lineage>
</organism>
<sequence length="106" mass="11842">MAAVIRDQIITNAKFLFGPNKTFEVITNLVLYGNVKATQAVLVEIDPEGPSYKTHFVGKTSQDLAEAYEYLHGEVRRLIYQKLSESIEENAVIEVGPTVLEGSLDW</sequence>
<dbReference type="Proteomes" id="UP001303647">
    <property type="component" value="Unassembled WGS sequence"/>
</dbReference>
<dbReference type="EMBL" id="MU857602">
    <property type="protein sequence ID" value="KAK4252163.1"/>
    <property type="molecule type" value="Genomic_DNA"/>
</dbReference>
<protein>
    <submittedName>
        <fullName evidence="1">Uncharacterized protein</fullName>
    </submittedName>
</protein>
<keyword evidence="2" id="KW-1185">Reference proteome</keyword>
<proteinExistence type="predicted"/>
<dbReference type="AlphaFoldDB" id="A0AAN7D185"/>
<evidence type="ECO:0000313" key="1">
    <source>
        <dbReference type="EMBL" id="KAK4252163.1"/>
    </source>
</evidence>
<gene>
    <name evidence="1" type="ORF">C7999DRAFT_27408</name>
</gene>
<reference evidence="1" key="2">
    <citation type="submission" date="2023-05" db="EMBL/GenBank/DDBJ databases">
        <authorList>
            <consortium name="Lawrence Berkeley National Laboratory"/>
            <person name="Steindorff A."/>
            <person name="Hensen N."/>
            <person name="Bonometti L."/>
            <person name="Westerberg I."/>
            <person name="Brannstrom I.O."/>
            <person name="Guillou S."/>
            <person name="Cros-Aarteil S."/>
            <person name="Calhoun S."/>
            <person name="Haridas S."/>
            <person name="Kuo A."/>
            <person name="Mondo S."/>
            <person name="Pangilinan J."/>
            <person name="Riley R."/>
            <person name="Labutti K."/>
            <person name="Andreopoulos B."/>
            <person name="Lipzen A."/>
            <person name="Chen C."/>
            <person name="Yanf M."/>
            <person name="Daum C."/>
            <person name="Ng V."/>
            <person name="Clum A."/>
            <person name="Ohm R."/>
            <person name="Martin F."/>
            <person name="Silar P."/>
            <person name="Natvig D."/>
            <person name="Lalanne C."/>
            <person name="Gautier V."/>
            <person name="Ament-Velasquez S.L."/>
            <person name="Kruys A."/>
            <person name="Hutchinson M.I."/>
            <person name="Powell A.J."/>
            <person name="Barry K."/>
            <person name="Miller A.N."/>
            <person name="Grigoriev I.V."/>
            <person name="Debuchy R."/>
            <person name="Gladieux P."/>
            <person name="Thoren M.H."/>
            <person name="Johannesson H."/>
        </authorList>
    </citation>
    <scope>NUCLEOTIDE SEQUENCE</scope>
    <source>
        <strain evidence="1">CBS 359.72</strain>
    </source>
</reference>